<dbReference type="InterPro" id="IPR013780">
    <property type="entry name" value="Glyco_hydro_b"/>
</dbReference>
<dbReference type="InterPro" id="IPR025092">
    <property type="entry name" value="Glyco_hydro_66"/>
</dbReference>
<dbReference type="EMBL" id="VULX01000011">
    <property type="protein sequence ID" value="MSR91475.1"/>
    <property type="molecule type" value="Genomic_DNA"/>
</dbReference>
<organism evidence="3 4">
    <name type="scientific">Inconstantimicrobium porci</name>
    <dbReference type="NCBI Taxonomy" id="2652291"/>
    <lineage>
        <taxon>Bacteria</taxon>
        <taxon>Bacillati</taxon>
        <taxon>Bacillota</taxon>
        <taxon>Clostridia</taxon>
        <taxon>Eubacteriales</taxon>
        <taxon>Clostridiaceae</taxon>
        <taxon>Inconstantimicrobium</taxon>
    </lineage>
</organism>
<dbReference type="AlphaFoldDB" id="A0A7X2MZI8"/>
<evidence type="ECO:0000313" key="4">
    <source>
        <dbReference type="Proteomes" id="UP000460287"/>
    </source>
</evidence>
<comment type="caution">
    <text evidence="3">The sequence shown here is derived from an EMBL/GenBank/DDBJ whole genome shotgun (WGS) entry which is preliminary data.</text>
</comment>
<dbReference type="Proteomes" id="UP000460287">
    <property type="component" value="Unassembled WGS sequence"/>
</dbReference>
<evidence type="ECO:0000313" key="3">
    <source>
        <dbReference type="EMBL" id="MSR91475.1"/>
    </source>
</evidence>
<dbReference type="InterPro" id="IPR017853">
    <property type="entry name" value="GH"/>
</dbReference>
<dbReference type="RefSeq" id="WP_154531365.1">
    <property type="nucleotide sequence ID" value="NZ_VULX01000011.1"/>
</dbReference>
<dbReference type="SUPFAM" id="SSF51445">
    <property type="entry name" value="(Trans)glycosidases"/>
    <property type="match status" value="1"/>
</dbReference>
<dbReference type="Gene3D" id="2.60.40.1180">
    <property type="entry name" value="Golgi alpha-mannosidase II"/>
    <property type="match status" value="1"/>
</dbReference>
<evidence type="ECO:0000256" key="2">
    <source>
        <dbReference type="ARBA" id="ARBA00022729"/>
    </source>
</evidence>
<dbReference type="InterPro" id="IPR013783">
    <property type="entry name" value="Ig-like_fold"/>
</dbReference>
<accession>A0A7X2MZI8</accession>
<dbReference type="Gene3D" id="3.20.20.80">
    <property type="entry name" value="Glycosidases"/>
    <property type="match status" value="1"/>
</dbReference>
<protein>
    <recommendedName>
        <fullName evidence="5">Cycloisomaltooligosaccharide glucanotransferase</fullName>
    </recommendedName>
</protein>
<reference evidence="3 4" key="1">
    <citation type="submission" date="2019-08" db="EMBL/GenBank/DDBJ databases">
        <title>In-depth cultivation of the pig gut microbiome towards novel bacterial diversity and tailored functional studies.</title>
        <authorList>
            <person name="Wylensek D."/>
            <person name="Hitch T.C.A."/>
            <person name="Clavel T."/>
        </authorList>
    </citation>
    <scope>NUCLEOTIDE SEQUENCE [LARGE SCALE GENOMIC DNA]</scope>
    <source>
        <strain evidence="3 4">WCA-383-APC-5B</strain>
    </source>
</reference>
<dbReference type="Gene3D" id="2.60.40.10">
    <property type="entry name" value="Immunoglobulins"/>
    <property type="match status" value="1"/>
</dbReference>
<sequence>MNDVVQCYPLKAQYRKNEKIFIKIEAAEDEKGCSGKLVCRVFDLNECIKYVEQSVNLYKDNTIAIELDCSQSLSAKGYGVEISIYADNDKVYKGYTAFDVCDNPELTPRYGFISDFFENDSGDESDIKQMNKFHLNLVQFYDWMYRHHELMPPTDKFKDPLGRELSINVVKEKIQYAKKYGMKALGYAAVYGAEREFYEEHKDWALYKNDGHVIDFANFIFLMDINRKCPWHDHLISQLKEAEKFGFDGFHLDQYGFPKEAIGCREVRKLRDDFPALVDDIKNDLTTENSSPFLIFNAVNNWPIETVASSDQDVMYIEVWPPNESYRDISDLIKNARRYNPDKQVVLAAYMKPFLKEGGVDPVKAENATILTMATIFANGGFHLLLGEKNGILTEGYYPNYRVSPSEQFTRKLMDYYDFIVKYEELLFDLSIVEDTMTNTGGINGEYVFKGYKFSPKAEKDTINTLVKHTESCKIINLINYLGIDDDKWNEPKSSLPSEARDIEVTAMVVEEVESVYVASPDYNNSLAQEIPFKFVEHGEGKAIQFTIPRLDVWDLVFIKLKK</sequence>
<name>A0A7X2MZI8_9CLOT</name>
<proteinExistence type="inferred from homology"/>
<gene>
    <name evidence="3" type="ORF">FYJ33_08650</name>
</gene>
<dbReference type="CDD" id="cd14745">
    <property type="entry name" value="GH66"/>
    <property type="match status" value="1"/>
</dbReference>
<keyword evidence="4" id="KW-1185">Reference proteome</keyword>
<evidence type="ECO:0000256" key="1">
    <source>
        <dbReference type="ARBA" id="ARBA00010837"/>
    </source>
</evidence>
<keyword evidence="2" id="KW-0732">Signal</keyword>
<dbReference type="Pfam" id="PF13199">
    <property type="entry name" value="Glyco_hydro_66"/>
    <property type="match status" value="1"/>
</dbReference>
<comment type="similarity">
    <text evidence="1">Belongs to the glycosyl hydrolase 66 family.</text>
</comment>
<evidence type="ECO:0008006" key="5">
    <source>
        <dbReference type="Google" id="ProtNLM"/>
    </source>
</evidence>